<dbReference type="PROSITE" id="PS50850">
    <property type="entry name" value="MFS"/>
    <property type="match status" value="1"/>
</dbReference>
<dbReference type="AlphaFoldDB" id="A0A3M4VGX8"/>
<dbReference type="FunFam" id="1.20.1250.20:FF:000018">
    <property type="entry name" value="MFS transporter permease"/>
    <property type="match status" value="1"/>
</dbReference>
<comment type="subcellular location">
    <subcellularLocation>
        <location evidence="1">Membrane</location>
        <topology evidence="1">Multi-pass membrane protein</topology>
    </subcellularLocation>
</comment>
<evidence type="ECO:0000256" key="2">
    <source>
        <dbReference type="ARBA" id="ARBA00022448"/>
    </source>
</evidence>
<feature type="transmembrane region" description="Helical" evidence="7">
    <location>
        <begin position="111"/>
        <end position="134"/>
    </location>
</feature>
<feature type="transmembrane region" description="Helical" evidence="7">
    <location>
        <begin position="313"/>
        <end position="332"/>
    </location>
</feature>
<gene>
    <name evidence="9" type="primary">ttuB_2</name>
    <name evidence="10" type="ORF">ALP84_00957</name>
    <name evidence="9" type="ORF">PSCICP_17400</name>
</gene>
<dbReference type="SUPFAM" id="SSF103473">
    <property type="entry name" value="MFS general substrate transporter"/>
    <property type="match status" value="1"/>
</dbReference>
<evidence type="ECO:0000256" key="7">
    <source>
        <dbReference type="SAM" id="Phobius"/>
    </source>
</evidence>
<evidence type="ECO:0000313" key="12">
    <source>
        <dbReference type="Proteomes" id="UP000614982"/>
    </source>
</evidence>
<evidence type="ECO:0000259" key="8">
    <source>
        <dbReference type="PROSITE" id="PS50850"/>
    </source>
</evidence>
<dbReference type="PANTHER" id="PTHR43791:SF36">
    <property type="entry name" value="TRANSPORTER, PUTATIVE (AFU_ORTHOLOGUE AFUA_6G08340)-RELATED"/>
    <property type="match status" value="1"/>
</dbReference>
<keyword evidence="3 7" id="KW-0812">Transmembrane</keyword>
<evidence type="ECO:0000256" key="1">
    <source>
        <dbReference type="ARBA" id="ARBA00004141"/>
    </source>
</evidence>
<dbReference type="CDD" id="cd17319">
    <property type="entry name" value="MFS_ExuT_GudP_like"/>
    <property type="match status" value="1"/>
</dbReference>
<evidence type="ECO:0000256" key="6">
    <source>
        <dbReference type="ARBA" id="ARBA00023136"/>
    </source>
</evidence>
<feature type="transmembrane region" description="Helical" evidence="7">
    <location>
        <begin position="141"/>
        <end position="160"/>
    </location>
</feature>
<accession>A0A3M4VGX8</accession>
<keyword evidence="6 7" id="KW-0472">Membrane</keyword>
<feature type="transmembrane region" description="Helical" evidence="7">
    <location>
        <begin position="20"/>
        <end position="43"/>
    </location>
</feature>
<reference evidence="10 11" key="1">
    <citation type="submission" date="2018-08" db="EMBL/GenBank/DDBJ databases">
        <title>Recombination of ecologically and evolutionarily significant loci maintains genetic cohesion in the Pseudomonas syringae species complex.</title>
        <authorList>
            <person name="Dillon M."/>
            <person name="Thakur S."/>
            <person name="Almeida R.N.D."/>
            <person name="Weir B.S."/>
            <person name="Guttman D.S."/>
        </authorList>
    </citation>
    <scope>NUCLEOTIDE SEQUENCE [LARGE SCALE GENOMIC DNA]</scope>
    <source>
        <strain evidence="10 11">ICMP 6917</strain>
    </source>
</reference>
<feature type="transmembrane region" description="Helical" evidence="7">
    <location>
        <begin position="180"/>
        <end position="201"/>
    </location>
</feature>
<feature type="transmembrane region" description="Helical" evidence="7">
    <location>
        <begin position="279"/>
        <end position="301"/>
    </location>
</feature>
<keyword evidence="5 7" id="KW-1133">Transmembrane helix</keyword>
<evidence type="ECO:0000256" key="4">
    <source>
        <dbReference type="ARBA" id="ARBA00022797"/>
    </source>
</evidence>
<dbReference type="EMBL" id="RBRY01000176">
    <property type="protein sequence ID" value="RMR50609.1"/>
    <property type="molecule type" value="Genomic_DNA"/>
</dbReference>
<dbReference type="Proteomes" id="UP000278332">
    <property type="component" value="Unassembled WGS sequence"/>
</dbReference>
<name>A0A3M4VGX8_PSECI</name>
<dbReference type="GO" id="GO:0016020">
    <property type="term" value="C:membrane"/>
    <property type="evidence" value="ECO:0007669"/>
    <property type="project" value="UniProtKB-SubCell"/>
</dbReference>
<organism evidence="10 11">
    <name type="scientific">Pseudomonas cichorii</name>
    <dbReference type="NCBI Taxonomy" id="36746"/>
    <lineage>
        <taxon>Bacteria</taxon>
        <taxon>Pseudomonadati</taxon>
        <taxon>Pseudomonadota</taxon>
        <taxon>Gammaproteobacteria</taxon>
        <taxon>Pseudomonadales</taxon>
        <taxon>Pseudomonadaceae</taxon>
        <taxon>Pseudomonas</taxon>
    </lineage>
</organism>
<dbReference type="GeneID" id="93658144"/>
<keyword evidence="12" id="KW-1185">Reference proteome</keyword>
<keyword evidence="4" id="KW-0058">Aromatic hydrocarbons catabolism</keyword>
<feature type="transmembrane region" description="Helical" evidence="7">
    <location>
        <begin position="371"/>
        <end position="394"/>
    </location>
</feature>
<evidence type="ECO:0000313" key="9">
    <source>
        <dbReference type="EMBL" id="GFM91768.1"/>
    </source>
</evidence>
<dbReference type="Gene3D" id="1.20.1250.20">
    <property type="entry name" value="MFS general substrate transporter like domains"/>
    <property type="match status" value="2"/>
</dbReference>
<feature type="domain" description="Major facilitator superfamily (MFS) profile" evidence="8">
    <location>
        <begin position="20"/>
        <end position="427"/>
    </location>
</feature>
<dbReference type="Proteomes" id="UP000614982">
    <property type="component" value="Unassembled WGS sequence"/>
</dbReference>
<evidence type="ECO:0000256" key="3">
    <source>
        <dbReference type="ARBA" id="ARBA00022692"/>
    </source>
</evidence>
<feature type="transmembrane region" description="Helical" evidence="7">
    <location>
        <begin position="246"/>
        <end position="267"/>
    </location>
</feature>
<dbReference type="GO" id="GO:0022857">
    <property type="term" value="F:transmembrane transporter activity"/>
    <property type="evidence" value="ECO:0007669"/>
    <property type="project" value="InterPro"/>
</dbReference>
<evidence type="ECO:0000313" key="10">
    <source>
        <dbReference type="EMBL" id="RMR50609.1"/>
    </source>
</evidence>
<feature type="transmembrane region" description="Helical" evidence="7">
    <location>
        <begin position="55"/>
        <end position="74"/>
    </location>
</feature>
<feature type="transmembrane region" description="Helical" evidence="7">
    <location>
        <begin position="400"/>
        <end position="421"/>
    </location>
</feature>
<reference evidence="9 12" key="2">
    <citation type="submission" date="2020-05" db="EMBL/GenBank/DDBJ databases">
        <title>Genetic diversity of Pseudomonas cichorii.</title>
        <authorList>
            <person name="Tani S."/>
            <person name="Yagi H."/>
            <person name="Hashimoto S."/>
            <person name="Iiyama K."/>
            <person name="Furuya N."/>
        </authorList>
    </citation>
    <scope>NUCLEOTIDE SEQUENCE [LARGE SCALE GENOMIC DNA]</scope>
    <source>
        <strain evidence="9 12">LMG 2162</strain>
    </source>
</reference>
<proteinExistence type="predicted"/>
<dbReference type="EMBL" id="BLWA01000003">
    <property type="protein sequence ID" value="GFM91768.1"/>
    <property type="molecule type" value="Genomic_DNA"/>
</dbReference>
<sequence length="440" mass="48797">MNNNTAIDETAVVRKVTLRIIPFVFLLYIVSYLDRANIGYAALQMNKELALTSEAFGFISGIFFIGYFLFEVPSNVMLNKFGARVWIARILVTWGFIAALTAFAQNANQLYVLRFLLGVAEAGFFPGIIVYLTFWFRSKELATTVALFTAAIPVSYIIGAPLSTWIMDNVNWFNWSGWRWMLFLEGIPAVFLGIACLFYLTDRPEQATWLKPHEKAWLVDELERDRQSRKNVKSLSVYKTMTNPKVLYLSFIYFVYQCGSLGIGYWMPQIIKGFSDSLTHTQIGLIAMLPYIVATVAMIVWSRSSDRRNERKLHSAIPLLVAALGLMGAGALQSPVLAMAMICLSLSGLYSFKSPFWALPTLFLTRSTAAVSIAVINSIGNLGGFVGPSLIGMVKGNSQSAANGLLFLSALLLAGFLMTILMRVTNPPADEGQALSQQAR</sequence>
<dbReference type="PANTHER" id="PTHR43791">
    <property type="entry name" value="PERMEASE-RELATED"/>
    <property type="match status" value="1"/>
</dbReference>
<dbReference type="InterPro" id="IPR020846">
    <property type="entry name" value="MFS_dom"/>
</dbReference>
<dbReference type="InterPro" id="IPR036259">
    <property type="entry name" value="MFS_trans_sf"/>
</dbReference>
<dbReference type="Pfam" id="PF07690">
    <property type="entry name" value="MFS_1"/>
    <property type="match status" value="1"/>
</dbReference>
<dbReference type="OrthoDB" id="9773957at2"/>
<keyword evidence="2" id="KW-0813">Transport</keyword>
<protein>
    <submittedName>
        <fullName evidence="9">MFS transporter</fullName>
    </submittedName>
    <submittedName>
        <fullName evidence="10">Transport protein</fullName>
    </submittedName>
</protein>
<comment type="caution">
    <text evidence="10">The sequence shown here is derived from an EMBL/GenBank/DDBJ whole genome shotgun (WGS) entry which is preliminary data.</text>
</comment>
<feature type="transmembrane region" description="Helical" evidence="7">
    <location>
        <begin position="86"/>
        <end position="105"/>
    </location>
</feature>
<evidence type="ECO:0000313" key="11">
    <source>
        <dbReference type="Proteomes" id="UP000278332"/>
    </source>
</evidence>
<evidence type="ECO:0000256" key="5">
    <source>
        <dbReference type="ARBA" id="ARBA00022989"/>
    </source>
</evidence>
<dbReference type="InterPro" id="IPR011701">
    <property type="entry name" value="MFS"/>
</dbReference>
<dbReference type="RefSeq" id="WP_025259104.1">
    <property type="nucleotide sequence ID" value="NZ_BLWA01000003.1"/>
</dbReference>